<dbReference type="RefSeq" id="WP_085485769.1">
    <property type="nucleotide sequence ID" value="NZ_FXAY01000003.1"/>
</dbReference>
<dbReference type="OrthoDB" id="9782542at2"/>
<dbReference type="Gene3D" id="3.40.630.190">
    <property type="entry name" value="LCP protein"/>
    <property type="match status" value="1"/>
</dbReference>
<dbReference type="InterPro" id="IPR050922">
    <property type="entry name" value="LytR/CpsA/Psr_CW_biosynth"/>
</dbReference>
<evidence type="ECO:0000259" key="4">
    <source>
        <dbReference type="Pfam" id="PF03816"/>
    </source>
</evidence>
<feature type="compositionally biased region" description="Low complexity" evidence="2">
    <location>
        <begin position="321"/>
        <end position="359"/>
    </location>
</feature>
<keyword evidence="3" id="KW-0732">Signal</keyword>
<sequence>MSIVAIAVNGLASTVQANTVALSNETDVPQLVDVGAIEGGVNVLIVGSDTRINQISTEGDDTEGARNDVTMLLHISQDHQNVSVISFPRDTMVDMAKCTDPDTGEVYGATSYQQLNTALGRGGQRGGLGCVVATVEQMTGLKIPYAGVISFDGVAAMTSVIGGVDVCISKPIDDPYSNLHLAAGNQTLSGEDALAFLRTREGVGDGSDLARISSQQVYLSALVRKMLSDGTLSNPVTLYGLANAALSNMFLSTELGKVDSMVSIAKALQGVQLDKVAFLRYPVSGDPDDPNRVVVNEADSTILNAALAADTPLDLSQVGTADSATAADGTGDAPPASDPATATPADPAATPAPDAGGATVLPDSFTGQTAAKVTCSVGN</sequence>
<dbReference type="Proteomes" id="UP000193244">
    <property type="component" value="Unassembled WGS sequence"/>
</dbReference>
<dbReference type="PANTHER" id="PTHR33392:SF6">
    <property type="entry name" value="POLYISOPRENYL-TEICHOIC ACID--PEPTIDOGLYCAN TEICHOIC ACID TRANSFERASE TAGU"/>
    <property type="match status" value="1"/>
</dbReference>
<comment type="similarity">
    <text evidence="1">Belongs to the LytR/CpsA/Psr (LCP) family.</text>
</comment>
<dbReference type="EMBL" id="FXAY01000003">
    <property type="protein sequence ID" value="SMG36308.1"/>
    <property type="molecule type" value="Genomic_DNA"/>
</dbReference>
<evidence type="ECO:0000256" key="3">
    <source>
        <dbReference type="SAM" id="SignalP"/>
    </source>
</evidence>
<name>A0A1X7K7F2_9MICO</name>
<reference evidence="6" key="1">
    <citation type="submission" date="2017-04" db="EMBL/GenBank/DDBJ databases">
        <authorList>
            <person name="Varghese N."/>
            <person name="Submissions S."/>
        </authorList>
    </citation>
    <scope>NUCLEOTIDE SEQUENCE [LARGE SCALE GENOMIC DNA]</scope>
    <source>
        <strain evidence="6">VKM Ac-2510</strain>
    </source>
</reference>
<dbReference type="InterPro" id="IPR004474">
    <property type="entry name" value="LytR_CpsA_psr"/>
</dbReference>
<evidence type="ECO:0000256" key="2">
    <source>
        <dbReference type="SAM" id="MobiDB-lite"/>
    </source>
</evidence>
<evidence type="ECO:0000313" key="5">
    <source>
        <dbReference type="EMBL" id="SMG36308.1"/>
    </source>
</evidence>
<accession>A0A1X7K7F2</accession>
<feature type="region of interest" description="Disordered" evidence="2">
    <location>
        <begin position="321"/>
        <end position="363"/>
    </location>
</feature>
<dbReference type="AlphaFoldDB" id="A0A1X7K7F2"/>
<feature type="chain" id="PRO_5012643244" evidence="3">
    <location>
        <begin position="18"/>
        <end position="379"/>
    </location>
</feature>
<evidence type="ECO:0000313" key="6">
    <source>
        <dbReference type="Proteomes" id="UP000193244"/>
    </source>
</evidence>
<organism evidence="5 6">
    <name type="scientific">Agreia pratensis</name>
    <dbReference type="NCBI Taxonomy" id="150121"/>
    <lineage>
        <taxon>Bacteria</taxon>
        <taxon>Bacillati</taxon>
        <taxon>Actinomycetota</taxon>
        <taxon>Actinomycetes</taxon>
        <taxon>Micrococcales</taxon>
        <taxon>Microbacteriaceae</taxon>
        <taxon>Agreia</taxon>
    </lineage>
</organism>
<evidence type="ECO:0000256" key="1">
    <source>
        <dbReference type="ARBA" id="ARBA00006068"/>
    </source>
</evidence>
<keyword evidence="6" id="KW-1185">Reference proteome</keyword>
<protein>
    <submittedName>
        <fullName evidence="5">Transcriptional attenuator, LytR family</fullName>
    </submittedName>
</protein>
<dbReference type="PANTHER" id="PTHR33392">
    <property type="entry name" value="POLYISOPRENYL-TEICHOIC ACID--PEPTIDOGLYCAN TEICHOIC ACID TRANSFERASE TAGU"/>
    <property type="match status" value="1"/>
</dbReference>
<proteinExistence type="inferred from homology"/>
<dbReference type="Pfam" id="PF03816">
    <property type="entry name" value="LytR_cpsA_psr"/>
    <property type="match status" value="1"/>
</dbReference>
<dbReference type="STRING" id="150121.SAMN06296010_2134"/>
<gene>
    <name evidence="5" type="ORF">SAMN06296010_2134</name>
</gene>
<feature type="signal peptide" evidence="3">
    <location>
        <begin position="1"/>
        <end position="17"/>
    </location>
</feature>
<feature type="domain" description="Cell envelope-related transcriptional attenuator" evidence="4">
    <location>
        <begin position="66"/>
        <end position="227"/>
    </location>
</feature>
<dbReference type="NCBIfam" id="TIGR00350">
    <property type="entry name" value="lytR_cpsA_psr"/>
    <property type="match status" value="1"/>
</dbReference>